<protein>
    <submittedName>
        <fullName evidence="1">YceI family protein</fullName>
    </submittedName>
</protein>
<evidence type="ECO:0000313" key="2">
    <source>
        <dbReference type="Proteomes" id="UP001558850"/>
    </source>
</evidence>
<name>A0ACC6U9M8_9BURK</name>
<organism evidence="1 2">
    <name type="scientific">Paraburkholderia phymatum</name>
    <dbReference type="NCBI Taxonomy" id="148447"/>
    <lineage>
        <taxon>Bacteria</taxon>
        <taxon>Pseudomonadati</taxon>
        <taxon>Pseudomonadota</taxon>
        <taxon>Betaproteobacteria</taxon>
        <taxon>Burkholderiales</taxon>
        <taxon>Burkholderiaceae</taxon>
        <taxon>Paraburkholderia</taxon>
    </lineage>
</organism>
<comment type="caution">
    <text evidence="1">The sequence shown here is derived from an EMBL/GenBank/DDBJ whole genome shotgun (WGS) entry which is preliminary data.</text>
</comment>
<proteinExistence type="predicted"/>
<sequence>MRTPFLIAAAIAVSTFIAATPASAAWHVDNAQSTFTFVTAKAGVPGSSAVEEVQAFRQIGGTVSDDGRLQFNVDLASVETNVGLRNERLKDLLFKVAQHPQAVFSASVDARRFDALPVGGTADVQLNGTLTIAGQSNPLLADLRIVKLSRNALLVGTRVPIIVSLKEYGLQEGVDALRNVMNLNVLSGSAPVTFSVMLRADR</sequence>
<dbReference type="Proteomes" id="UP001558850">
    <property type="component" value="Unassembled WGS sequence"/>
</dbReference>
<keyword evidence="2" id="KW-1185">Reference proteome</keyword>
<dbReference type="EMBL" id="JBFRCH010000029">
    <property type="protein sequence ID" value="MEX3936259.1"/>
    <property type="molecule type" value="Genomic_DNA"/>
</dbReference>
<evidence type="ECO:0000313" key="1">
    <source>
        <dbReference type="EMBL" id="MEX3936259.1"/>
    </source>
</evidence>
<accession>A0ACC6U9M8</accession>
<gene>
    <name evidence="1" type="ORF">AB4Y32_31485</name>
</gene>
<reference evidence="1" key="1">
    <citation type="submission" date="2024-07" db="EMBL/GenBank/DDBJ databases">
        <title>A survey of Mimosa microsymbionts across Brazilian biomes reveals a high diversity of Paraburkholderia nodulating endemic species, but also that Cupriavidus is common as a symbiont of widespread species.</title>
        <authorList>
            <person name="Rouws L."/>
            <person name="Barauna A."/>
            <person name="Beukes C."/>
            <person name="Rouws J.R.C."/>
            <person name="De Faria S.M."/>
            <person name="Gross E."/>
            <person name="Bueno Dos Reis Junior F."/>
            <person name="Simon M.F."/>
            <person name="Maluk M."/>
            <person name="Odee D.W."/>
            <person name="Kenicer G."/>
            <person name="Young J.P.W."/>
            <person name="Reis V.M."/>
            <person name="Zilli J."/>
            <person name="James E.K."/>
        </authorList>
    </citation>
    <scope>NUCLEOTIDE SEQUENCE</scope>
    <source>
        <strain evidence="1">EG181B</strain>
    </source>
</reference>